<feature type="compositionally biased region" description="Basic and acidic residues" evidence="1">
    <location>
        <begin position="118"/>
        <end position="132"/>
    </location>
</feature>
<dbReference type="RefSeq" id="WP_133378932.1">
    <property type="nucleotide sequence ID" value="NZ_FMUH01000001.1"/>
</dbReference>
<accession>A0A1G4X988</accession>
<sequence>MAVPRAPAGLEPEAVAGVLDDVVEVDEVEVDEVVEVVVAGDVVAELVAGVPDVVAAGVVVAGEESPDEELLAEELLGEELLAEELLGEEDPWAAAAPAPPRSIPAVTTAATVVRTARARTEPTFRQPREEGGSRAGWPVGDGP</sequence>
<dbReference type="AlphaFoldDB" id="A0A1G4X988"/>
<dbReference type="EMBL" id="FMUH01000001">
    <property type="protein sequence ID" value="SCX37761.1"/>
    <property type="molecule type" value="Genomic_DNA"/>
</dbReference>
<organism evidence="2 3">
    <name type="scientific">Klenkia marina</name>
    <dbReference type="NCBI Taxonomy" id="1960309"/>
    <lineage>
        <taxon>Bacteria</taxon>
        <taxon>Bacillati</taxon>
        <taxon>Actinomycetota</taxon>
        <taxon>Actinomycetes</taxon>
        <taxon>Geodermatophilales</taxon>
        <taxon>Geodermatophilaceae</taxon>
        <taxon>Klenkia</taxon>
    </lineage>
</organism>
<evidence type="ECO:0000256" key="1">
    <source>
        <dbReference type="SAM" id="MobiDB-lite"/>
    </source>
</evidence>
<reference evidence="3" key="1">
    <citation type="submission" date="2016-10" db="EMBL/GenBank/DDBJ databases">
        <authorList>
            <person name="Varghese N."/>
            <person name="Submissions S."/>
        </authorList>
    </citation>
    <scope>NUCLEOTIDE SEQUENCE [LARGE SCALE GENOMIC DNA]</scope>
    <source>
        <strain evidence="3">DSM 45722</strain>
    </source>
</reference>
<feature type="region of interest" description="Disordered" evidence="1">
    <location>
        <begin position="115"/>
        <end position="143"/>
    </location>
</feature>
<dbReference type="Proteomes" id="UP000198981">
    <property type="component" value="Unassembled WGS sequence"/>
</dbReference>
<evidence type="ECO:0000313" key="3">
    <source>
        <dbReference type="Proteomes" id="UP000198981"/>
    </source>
</evidence>
<evidence type="ECO:0000313" key="2">
    <source>
        <dbReference type="EMBL" id="SCX37761.1"/>
    </source>
</evidence>
<name>A0A1G4X988_9ACTN</name>
<protein>
    <submittedName>
        <fullName evidence="2">Uncharacterized protein</fullName>
    </submittedName>
</protein>
<keyword evidence="3" id="KW-1185">Reference proteome</keyword>
<gene>
    <name evidence="2" type="ORF">SAMN03159343_0193</name>
</gene>
<dbReference type="STRING" id="1960309.SAMN03159343_0193"/>
<proteinExistence type="predicted"/>